<dbReference type="OrthoDB" id="1394820at2"/>
<reference evidence="2" key="1">
    <citation type="submission" date="2016-10" db="EMBL/GenBank/DDBJ databases">
        <authorList>
            <person name="Varghese N."/>
            <person name="Submissions S."/>
        </authorList>
    </citation>
    <scope>NUCLEOTIDE SEQUENCE [LARGE SCALE GENOMIC DNA]</scope>
    <source>
        <strain evidence="2">DSM 15718</strain>
    </source>
</reference>
<proteinExistence type="predicted"/>
<dbReference type="RefSeq" id="WP_091433907.1">
    <property type="nucleotide sequence ID" value="NZ_FNMV01000012.1"/>
</dbReference>
<name>A0A1H3D2U1_9FLAO</name>
<evidence type="ECO:0000313" key="2">
    <source>
        <dbReference type="Proteomes" id="UP000198569"/>
    </source>
</evidence>
<accession>A0A1H3D2U1</accession>
<keyword evidence="2" id="KW-1185">Reference proteome</keyword>
<organism evidence="1 2">
    <name type="scientific">Flavobacterium degerlachei</name>
    <dbReference type="NCBI Taxonomy" id="229203"/>
    <lineage>
        <taxon>Bacteria</taxon>
        <taxon>Pseudomonadati</taxon>
        <taxon>Bacteroidota</taxon>
        <taxon>Flavobacteriia</taxon>
        <taxon>Flavobacteriales</taxon>
        <taxon>Flavobacteriaceae</taxon>
        <taxon>Flavobacterium</taxon>
    </lineage>
</organism>
<evidence type="ECO:0000313" key="1">
    <source>
        <dbReference type="EMBL" id="SDX60448.1"/>
    </source>
</evidence>
<protein>
    <submittedName>
        <fullName evidence="1">Uncharacterized protein</fullName>
    </submittedName>
</protein>
<sequence>MKYTLEEIYVLVGRGDKTATVTFHPESESFKTYGRHVTVVFTYTQKERLALDKLISEGEFNTSGFAKAKFLGLELSDDKIKKLNSEGINSDDILEILYFNHERANTFHSKEIREIKKTSIPMKTHSKGRDFDWMYGFTKRLVRDNIGITPYERNFYLGGKLYYEPDELTEDEVNEIYEGGMTLKEEVEYQFLFIKMMREEINEEEKKQLGLLISKKHKRNFDILDTYLQQAGSSIKKLAELNIGKAVELFAKVDGFTDRKLSHNTAKIIYIDIDGFLHIYMRHVEEMKINKHFEHKDNFQWKEEDVFLVIKNVIEQVDKEIQDFFVKNPDGRYSRYGDKSLYFEGDYYTFHIEKNGRLSTFHKNKK</sequence>
<gene>
    <name evidence="1" type="ORF">SAMN05444338_11274</name>
</gene>
<dbReference type="EMBL" id="FNMV01000012">
    <property type="protein sequence ID" value="SDX60448.1"/>
    <property type="molecule type" value="Genomic_DNA"/>
</dbReference>
<dbReference type="STRING" id="229203.SAMN05444338_11274"/>
<dbReference type="Proteomes" id="UP000198569">
    <property type="component" value="Unassembled WGS sequence"/>
</dbReference>
<dbReference type="AlphaFoldDB" id="A0A1H3D2U1"/>